<dbReference type="Proteomes" id="UP000288725">
    <property type="component" value="Unassembled WGS sequence"/>
</dbReference>
<dbReference type="SUPFAM" id="SSF103473">
    <property type="entry name" value="MFS general substrate transporter"/>
    <property type="match status" value="1"/>
</dbReference>
<dbReference type="GO" id="GO:0022857">
    <property type="term" value="F:transmembrane transporter activity"/>
    <property type="evidence" value="ECO:0007669"/>
    <property type="project" value="InterPro"/>
</dbReference>
<name>A0A366PJ61_VERDA</name>
<evidence type="ECO:0000256" key="2">
    <source>
        <dbReference type="ARBA" id="ARBA00006727"/>
    </source>
</evidence>
<comment type="similarity">
    <text evidence="2">Belongs to the major facilitator superfamily. Monocarboxylate porter (TC 2.A.1.13) family.</text>
</comment>
<proteinExistence type="inferred from homology"/>
<evidence type="ECO:0000313" key="4">
    <source>
        <dbReference type="Proteomes" id="UP000288725"/>
    </source>
</evidence>
<protein>
    <submittedName>
        <fullName evidence="3">Uncharacterized protein</fullName>
    </submittedName>
</protein>
<organism evidence="3 4">
    <name type="scientific">Verticillium dahliae</name>
    <name type="common">Verticillium wilt</name>
    <dbReference type="NCBI Taxonomy" id="27337"/>
    <lineage>
        <taxon>Eukaryota</taxon>
        <taxon>Fungi</taxon>
        <taxon>Dikarya</taxon>
        <taxon>Ascomycota</taxon>
        <taxon>Pezizomycotina</taxon>
        <taxon>Sordariomycetes</taxon>
        <taxon>Hypocreomycetidae</taxon>
        <taxon>Glomerellales</taxon>
        <taxon>Plectosphaerellaceae</taxon>
        <taxon>Verticillium</taxon>
    </lineage>
</organism>
<evidence type="ECO:0000313" key="3">
    <source>
        <dbReference type="EMBL" id="RXG46475.1"/>
    </source>
</evidence>
<dbReference type="PANTHER" id="PTHR11360">
    <property type="entry name" value="MONOCARBOXYLATE TRANSPORTER"/>
    <property type="match status" value="1"/>
</dbReference>
<dbReference type="AlphaFoldDB" id="A0A366PJ61"/>
<dbReference type="SMR" id="A0A366PJ61"/>
<gene>
    <name evidence="3" type="ORF">VDGE_05916</name>
</gene>
<dbReference type="InterPro" id="IPR020846">
    <property type="entry name" value="MFS_dom"/>
</dbReference>
<dbReference type="Pfam" id="PF07690">
    <property type="entry name" value="MFS_1"/>
    <property type="match status" value="1"/>
</dbReference>
<dbReference type="EMBL" id="RSDZ01000050">
    <property type="protein sequence ID" value="RXG46475.1"/>
    <property type="molecule type" value="Genomic_DNA"/>
</dbReference>
<dbReference type="InterPro" id="IPR011701">
    <property type="entry name" value="MFS"/>
</dbReference>
<dbReference type="PROSITE" id="PS50850">
    <property type="entry name" value="MFS"/>
    <property type="match status" value="1"/>
</dbReference>
<dbReference type="PANTHER" id="PTHR11360:SF287">
    <property type="entry name" value="MFS MONOCARBOXYLATE TRANSPORTER"/>
    <property type="match status" value="1"/>
</dbReference>
<dbReference type="InterPro" id="IPR050327">
    <property type="entry name" value="Proton-linked_MCT"/>
</dbReference>
<evidence type="ECO:0000256" key="1">
    <source>
        <dbReference type="ARBA" id="ARBA00004141"/>
    </source>
</evidence>
<dbReference type="InterPro" id="IPR036259">
    <property type="entry name" value="MFS_trans_sf"/>
</dbReference>
<dbReference type="Gene3D" id="1.20.1250.20">
    <property type="entry name" value="MFS general substrate transporter like domains"/>
    <property type="match status" value="2"/>
</dbReference>
<comment type="caution">
    <text evidence="3">The sequence shown here is derived from an EMBL/GenBank/DDBJ whole genome shotgun (WGS) entry which is preliminary data.</text>
</comment>
<reference evidence="3 4" key="1">
    <citation type="submission" date="2018-12" db="EMBL/GenBank/DDBJ databases">
        <title>Genome of Verticillium dahliae isolate Getta Getta.</title>
        <authorList>
            <person name="Gardiner D.M."/>
        </authorList>
    </citation>
    <scope>NUCLEOTIDE SEQUENCE [LARGE SCALE GENOMIC DNA]</scope>
    <source>
        <strain evidence="3 4">Getta Getta</strain>
    </source>
</reference>
<sequence>MATELQTFHSPREASAGADVEEAESLVPTLPSSDRGAPALKFLFGAFVIEALLWGFPLSYGVFQEYYAKHPNFEDEHDKIAVVGTLATSIYFLGAPIVTPLVKRFQQWQRHMIICGFLCCIASLVGASFATSVSGLIATQGVLYGLGFTLLYFPVLRMLNEWFITRRGLAYGVMFAGGGFSGVGFPFLLQVLLAKYGYQTTLRAVAVGLFIAVLPVLPVLKGRLPVSHHGALRGIDVSFFKQPLFYVFAFSNVVQGLGYYIPGLYLPTYASSIGLSGTMGALILSAHNIATTFGQVAMGYLSDRVHNVLGLVFVSTFVSALASFLIWGFAANLGTLLAFALVYGWFAGSFVILWPKFGSIMSDDPGPVYSMMAFGKGIGNILTGPISAPLMSGPVEAGYGLNKFEPLILYLGSMMLLSSLGIAGWPVRVR</sequence>
<accession>A0A366PJ61</accession>
<dbReference type="GO" id="GO:0016020">
    <property type="term" value="C:membrane"/>
    <property type="evidence" value="ECO:0007669"/>
    <property type="project" value="UniProtKB-SubCell"/>
</dbReference>
<comment type="subcellular location">
    <subcellularLocation>
        <location evidence="1">Membrane</location>
        <topology evidence="1">Multi-pass membrane protein</topology>
    </subcellularLocation>
</comment>